<evidence type="ECO:0000313" key="1">
    <source>
        <dbReference type="EMBL" id="MBB5204837.1"/>
    </source>
</evidence>
<dbReference type="EMBL" id="JACHHO010000002">
    <property type="protein sequence ID" value="MBB5204837.1"/>
    <property type="molecule type" value="Genomic_DNA"/>
</dbReference>
<protein>
    <submittedName>
        <fullName evidence="1">Alpha-ribazole phosphatase</fullName>
        <ecNumber evidence="1">3.1.3.73</ecNumber>
    </submittedName>
</protein>
<sequence>MLIAYRHPKPIGAQGLCVGARTDLAVDPRKAKRLAHRIRACQRREALAREVWTSDLRRAADVGRWLRRWGWRHLIDARLRELDFGAWDGRAWDAIAEPEIRAWSRALADVRPGGDGETVGALVDRVVAVCAAAEGRRMSLLVTHGGWLSALKWRMLQAGERVDAANWPSAPAYAEAVRCS</sequence>
<evidence type="ECO:0000313" key="2">
    <source>
        <dbReference type="Proteomes" id="UP000554837"/>
    </source>
</evidence>
<dbReference type="RefSeq" id="WP_138855521.1">
    <property type="nucleotide sequence ID" value="NZ_CP040709.1"/>
</dbReference>
<keyword evidence="1" id="KW-0378">Hydrolase</keyword>
<name>A0A840S147_9BURK</name>
<dbReference type="EC" id="3.1.3.73" evidence="1"/>
<dbReference type="Gene3D" id="3.40.50.1240">
    <property type="entry name" value="Phosphoglycerate mutase-like"/>
    <property type="match status" value="1"/>
</dbReference>
<dbReference type="OrthoDB" id="5296884at2"/>
<dbReference type="InterPro" id="IPR013078">
    <property type="entry name" value="His_Pase_superF_clade-1"/>
</dbReference>
<comment type="caution">
    <text evidence="1">The sequence shown here is derived from an EMBL/GenBank/DDBJ whole genome shotgun (WGS) entry which is preliminary data.</text>
</comment>
<keyword evidence="2" id="KW-1185">Reference proteome</keyword>
<gene>
    <name evidence="1" type="ORF">HNQ51_002151</name>
</gene>
<organism evidence="1 2">
    <name type="scientific">Inhella inkyongensis</name>
    <dbReference type="NCBI Taxonomy" id="392593"/>
    <lineage>
        <taxon>Bacteria</taxon>
        <taxon>Pseudomonadati</taxon>
        <taxon>Pseudomonadota</taxon>
        <taxon>Betaproteobacteria</taxon>
        <taxon>Burkholderiales</taxon>
        <taxon>Sphaerotilaceae</taxon>
        <taxon>Inhella</taxon>
    </lineage>
</organism>
<dbReference type="AlphaFoldDB" id="A0A840S147"/>
<proteinExistence type="predicted"/>
<dbReference type="InterPro" id="IPR029033">
    <property type="entry name" value="His_PPase_superfam"/>
</dbReference>
<dbReference type="GO" id="GO:0043755">
    <property type="term" value="F:alpha-ribazole phosphatase activity"/>
    <property type="evidence" value="ECO:0007669"/>
    <property type="project" value="UniProtKB-EC"/>
</dbReference>
<accession>A0A840S147</accession>
<dbReference type="Proteomes" id="UP000554837">
    <property type="component" value="Unassembled WGS sequence"/>
</dbReference>
<dbReference type="SUPFAM" id="SSF53254">
    <property type="entry name" value="Phosphoglycerate mutase-like"/>
    <property type="match status" value="1"/>
</dbReference>
<dbReference type="Pfam" id="PF00300">
    <property type="entry name" value="His_Phos_1"/>
    <property type="match status" value="1"/>
</dbReference>
<dbReference type="SMART" id="SM00855">
    <property type="entry name" value="PGAM"/>
    <property type="match status" value="1"/>
</dbReference>
<reference evidence="1 2" key="1">
    <citation type="submission" date="2020-08" db="EMBL/GenBank/DDBJ databases">
        <title>Genomic Encyclopedia of Type Strains, Phase IV (KMG-IV): sequencing the most valuable type-strain genomes for metagenomic binning, comparative biology and taxonomic classification.</title>
        <authorList>
            <person name="Goeker M."/>
        </authorList>
    </citation>
    <scope>NUCLEOTIDE SEQUENCE [LARGE SCALE GENOMIC DNA]</scope>
    <source>
        <strain evidence="1 2">DSM 23958</strain>
    </source>
</reference>